<dbReference type="Proteomes" id="UP000030764">
    <property type="component" value="Unassembled WGS sequence"/>
</dbReference>
<accession>A0A085LRT4</accession>
<organism evidence="2 3">
    <name type="scientific">Trichuris suis</name>
    <name type="common">pig whipworm</name>
    <dbReference type="NCBI Taxonomy" id="68888"/>
    <lineage>
        <taxon>Eukaryota</taxon>
        <taxon>Metazoa</taxon>
        <taxon>Ecdysozoa</taxon>
        <taxon>Nematoda</taxon>
        <taxon>Enoplea</taxon>
        <taxon>Dorylaimia</taxon>
        <taxon>Trichinellida</taxon>
        <taxon>Trichuridae</taxon>
        <taxon>Trichuris</taxon>
    </lineage>
</organism>
<evidence type="ECO:0000256" key="1">
    <source>
        <dbReference type="SAM" id="MobiDB-lite"/>
    </source>
</evidence>
<name>A0A085LRT4_9BILA</name>
<evidence type="ECO:0000313" key="3">
    <source>
        <dbReference type="Proteomes" id="UP000030764"/>
    </source>
</evidence>
<feature type="region of interest" description="Disordered" evidence="1">
    <location>
        <begin position="1"/>
        <end position="71"/>
    </location>
</feature>
<protein>
    <submittedName>
        <fullName evidence="2">Uncharacterized protein</fullName>
    </submittedName>
</protein>
<dbReference type="EMBL" id="KL363318">
    <property type="protein sequence ID" value="KFD47680.1"/>
    <property type="molecule type" value="Genomic_DNA"/>
</dbReference>
<sequence>MNVTTTSYPPKLNAPIRTATTPSQAIGVSPNRDGGAPTQDQVTLQYEQSETNWTSSPQRHQRFRETKDEEM</sequence>
<proteinExistence type="predicted"/>
<feature type="compositionally biased region" description="Polar residues" evidence="1">
    <location>
        <begin position="38"/>
        <end position="58"/>
    </location>
</feature>
<evidence type="ECO:0000313" key="2">
    <source>
        <dbReference type="EMBL" id="KFD47680.1"/>
    </source>
</evidence>
<dbReference type="AlphaFoldDB" id="A0A085LRT4"/>
<reference evidence="2 3" key="1">
    <citation type="journal article" date="2014" name="Nat. Genet.">
        <title>Genome and transcriptome of the porcine whipworm Trichuris suis.</title>
        <authorList>
            <person name="Jex A.R."/>
            <person name="Nejsum P."/>
            <person name="Schwarz E.M."/>
            <person name="Hu L."/>
            <person name="Young N.D."/>
            <person name="Hall R.S."/>
            <person name="Korhonen P.K."/>
            <person name="Liao S."/>
            <person name="Thamsborg S."/>
            <person name="Xia J."/>
            <person name="Xu P."/>
            <person name="Wang S."/>
            <person name="Scheerlinck J.P."/>
            <person name="Hofmann A."/>
            <person name="Sternberg P.W."/>
            <person name="Wang J."/>
            <person name="Gasser R.B."/>
        </authorList>
    </citation>
    <scope>NUCLEOTIDE SEQUENCE [LARGE SCALE GENOMIC DNA]</scope>
    <source>
        <strain evidence="2">DCEP-RM93M</strain>
    </source>
</reference>
<keyword evidence="3" id="KW-1185">Reference proteome</keyword>
<gene>
    <name evidence="2" type="ORF">M513_11471</name>
</gene>